<reference evidence="1 2" key="1">
    <citation type="submission" date="2018-03" db="EMBL/GenBank/DDBJ databases">
        <title>Draft genome sequence of Rohu Carp (Labeo rohita).</title>
        <authorList>
            <person name="Das P."/>
            <person name="Kushwaha B."/>
            <person name="Joshi C.G."/>
            <person name="Kumar D."/>
            <person name="Nagpure N.S."/>
            <person name="Sahoo L."/>
            <person name="Das S.P."/>
            <person name="Bit A."/>
            <person name="Patnaik S."/>
            <person name="Meher P.K."/>
            <person name="Jayasankar P."/>
            <person name="Koringa P.G."/>
            <person name="Patel N.V."/>
            <person name="Hinsu A.T."/>
            <person name="Kumar R."/>
            <person name="Pandey M."/>
            <person name="Agarwal S."/>
            <person name="Srivastava S."/>
            <person name="Singh M."/>
            <person name="Iquebal M.A."/>
            <person name="Jaiswal S."/>
            <person name="Angadi U.B."/>
            <person name="Kumar N."/>
            <person name="Raza M."/>
            <person name="Shah T.M."/>
            <person name="Rai A."/>
            <person name="Jena J.K."/>
        </authorList>
    </citation>
    <scope>NUCLEOTIDE SEQUENCE [LARGE SCALE GENOMIC DNA]</scope>
    <source>
        <strain evidence="1">DASCIFA01</strain>
        <tissue evidence="1">Testis</tissue>
    </source>
</reference>
<dbReference type="AlphaFoldDB" id="A0A498M4B9"/>
<evidence type="ECO:0000313" key="1">
    <source>
        <dbReference type="EMBL" id="RXN15370.1"/>
    </source>
</evidence>
<comment type="caution">
    <text evidence="1">The sequence shown here is derived from an EMBL/GenBank/DDBJ whole genome shotgun (WGS) entry which is preliminary data.</text>
</comment>
<accession>A0A498M4B9</accession>
<sequence length="119" mass="13239">MDLFFRPSPLVKSTMVYIKEFSPNVSWMIFTDFASSGVNRPSGISKRNTCGPGRIMEIQLVISLCISSLSFVCPVLSNRLRSWSAPSSAMQLDPCSACECTCVEWLSPVFLSVPRCYNI</sequence>
<protein>
    <submittedName>
        <fullName evidence="1">Uncharacterized protein</fullName>
    </submittedName>
</protein>
<keyword evidence="2" id="KW-1185">Reference proteome</keyword>
<organism evidence="1 2">
    <name type="scientific">Labeo rohita</name>
    <name type="common">Indian major carp</name>
    <name type="synonym">Cyprinus rohita</name>
    <dbReference type="NCBI Taxonomy" id="84645"/>
    <lineage>
        <taxon>Eukaryota</taxon>
        <taxon>Metazoa</taxon>
        <taxon>Chordata</taxon>
        <taxon>Craniata</taxon>
        <taxon>Vertebrata</taxon>
        <taxon>Euteleostomi</taxon>
        <taxon>Actinopterygii</taxon>
        <taxon>Neopterygii</taxon>
        <taxon>Teleostei</taxon>
        <taxon>Ostariophysi</taxon>
        <taxon>Cypriniformes</taxon>
        <taxon>Cyprinidae</taxon>
        <taxon>Labeoninae</taxon>
        <taxon>Labeonini</taxon>
        <taxon>Labeo</taxon>
    </lineage>
</organism>
<evidence type="ECO:0000313" key="2">
    <source>
        <dbReference type="Proteomes" id="UP000290572"/>
    </source>
</evidence>
<gene>
    <name evidence="1" type="ORF">ROHU_028029</name>
</gene>
<proteinExistence type="predicted"/>
<dbReference type="EMBL" id="QBIY01012854">
    <property type="protein sequence ID" value="RXN15370.1"/>
    <property type="molecule type" value="Genomic_DNA"/>
</dbReference>
<dbReference type="Proteomes" id="UP000290572">
    <property type="component" value="Unassembled WGS sequence"/>
</dbReference>
<name>A0A498M4B9_LABRO</name>